<keyword evidence="2" id="KW-0472">Membrane</keyword>
<evidence type="ECO:0000313" key="3">
    <source>
        <dbReference type="EMBL" id="KAA6361553.1"/>
    </source>
</evidence>
<feature type="region of interest" description="Disordered" evidence="1">
    <location>
        <begin position="1"/>
        <end position="78"/>
    </location>
</feature>
<dbReference type="EMBL" id="SNRW01025384">
    <property type="protein sequence ID" value="KAA6361553.1"/>
    <property type="molecule type" value="Genomic_DNA"/>
</dbReference>
<dbReference type="AlphaFoldDB" id="A0A5J4TUH2"/>
<feature type="non-terminal residue" evidence="3">
    <location>
        <position position="241"/>
    </location>
</feature>
<sequence length="241" mass="27338">TMEEDNSTQQSANTSNEVEMNELQNSSSDQGVQSNQEQGIQLNNGEIINDSQTQTTTNKQDANKIKQQQIASSSEEQKEVVHRENLEEKHPFILNLFYCFFMPLICRIKPVTADDIYDVAKTDRCDYTTNKADKSWSVKFAQYALEKAEYDKLKEENPDAKLREPSQPSIFIVMLLHIGSIQLLLAIFFMILSVGFQICQPSMMKEVLKAVVIKGMNTMLPPDQQISSGFPYVHAIILMAC</sequence>
<gene>
    <name evidence="3" type="ORF">EZS28_042920</name>
</gene>
<evidence type="ECO:0000256" key="2">
    <source>
        <dbReference type="SAM" id="Phobius"/>
    </source>
</evidence>
<feature type="transmembrane region" description="Helical" evidence="2">
    <location>
        <begin position="170"/>
        <end position="196"/>
    </location>
</feature>
<keyword evidence="2" id="KW-0812">Transmembrane</keyword>
<organism evidence="3 4">
    <name type="scientific">Streblomastix strix</name>
    <dbReference type="NCBI Taxonomy" id="222440"/>
    <lineage>
        <taxon>Eukaryota</taxon>
        <taxon>Metamonada</taxon>
        <taxon>Preaxostyla</taxon>
        <taxon>Oxymonadida</taxon>
        <taxon>Streblomastigidae</taxon>
        <taxon>Streblomastix</taxon>
    </lineage>
</organism>
<evidence type="ECO:0000256" key="1">
    <source>
        <dbReference type="SAM" id="MobiDB-lite"/>
    </source>
</evidence>
<keyword evidence="2" id="KW-1133">Transmembrane helix</keyword>
<protein>
    <submittedName>
        <fullName evidence="3">Uncharacterized protein</fullName>
    </submittedName>
</protein>
<evidence type="ECO:0000313" key="4">
    <source>
        <dbReference type="Proteomes" id="UP000324800"/>
    </source>
</evidence>
<proteinExistence type="predicted"/>
<feature type="non-terminal residue" evidence="3">
    <location>
        <position position="1"/>
    </location>
</feature>
<comment type="caution">
    <text evidence="3">The sequence shown here is derived from an EMBL/GenBank/DDBJ whole genome shotgun (WGS) entry which is preliminary data.</text>
</comment>
<name>A0A5J4TUH2_9EUKA</name>
<reference evidence="3 4" key="1">
    <citation type="submission" date="2019-03" db="EMBL/GenBank/DDBJ databases">
        <title>Single cell metagenomics reveals metabolic interactions within the superorganism composed of flagellate Streblomastix strix and complex community of Bacteroidetes bacteria on its surface.</title>
        <authorList>
            <person name="Treitli S.C."/>
            <person name="Kolisko M."/>
            <person name="Husnik F."/>
            <person name="Keeling P."/>
            <person name="Hampl V."/>
        </authorList>
    </citation>
    <scope>NUCLEOTIDE SEQUENCE [LARGE SCALE GENOMIC DNA]</scope>
    <source>
        <strain evidence="3">ST1C</strain>
    </source>
</reference>
<feature type="compositionally biased region" description="Polar residues" evidence="1">
    <location>
        <begin position="7"/>
        <end position="74"/>
    </location>
</feature>
<dbReference type="Proteomes" id="UP000324800">
    <property type="component" value="Unassembled WGS sequence"/>
</dbReference>
<accession>A0A5J4TUH2</accession>